<dbReference type="GO" id="GO:0003677">
    <property type="term" value="F:DNA binding"/>
    <property type="evidence" value="ECO:0007669"/>
    <property type="project" value="InterPro"/>
</dbReference>
<dbReference type="Pfam" id="PF03869">
    <property type="entry name" value="Arc"/>
    <property type="match status" value="1"/>
</dbReference>
<dbReference type="EMBL" id="FQUP01000002">
    <property type="protein sequence ID" value="SHF60065.1"/>
    <property type="molecule type" value="Genomic_DNA"/>
</dbReference>
<dbReference type="Proteomes" id="UP000184485">
    <property type="component" value="Unassembled WGS sequence"/>
</dbReference>
<evidence type="ECO:0000259" key="2">
    <source>
        <dbReference type="Pfam" id="PF03869"/>
    </source>
</evidence>
<feature type="region of interest" description="Disordered" evidence="1">
    <location>
        <begin position="129"/>
        <end position="152"/>
    </location>
</feature>
<dbReference type="OrthoDB" id="6890552at2"/>
<evidence type="ECO:0000256" key="1">
    <source>
        <dbReference type="SAM" id="MobiDB-lite"/>
    </source>
</evidence>
<name>A0A1M5CZK6_9HYPH</name>
<dbReference type="InterPro" id="IPR010985">
    <property type="entry name" value="Ribbon_hlx_hlx"/>
</dbReference>
<proteinExistence type="predicted"/>
<dbReference type="InterPro" id="IPR005569">
    <property type="entry name" value="Arc_DNA-bd_dom"/>
</dbReference>
<keyword evidence="4" id="KW-1185">Reference proteome</keyword>
<accession>A0A1M5CZK6</accession>
<evidence type="ECO:0000313" key="4">
    <source>
        <dbReference type="Proteomes" id="UP000184485"/>
    </source>
</evidence>
<sequence length="152" mass="17361">MVLPEKPKVKDYEQFQLRLPPGMRDRIKAKAERAGMSMNEAVVWCLEHFFPAPKTLDEKLEELATMAALLKAGGEPSRGVDRLIDEISGVVDKIYEGKIATPPDFRANVSEQLERWQEERMEIAQEDAYNPFEEPELPMSPMPPLDDSEEPF</sequence>
<dbReference type="AlphaFoldDB" id="A0A1M5CZK6"/>
<protein>
    <submittedName>
        <fullName evidence="3">Arc-like DNA binding domain-containing protein</fullName>
    </submittedName>
</protein>
<dbReference type="STRING" id="1122133.SAMN02745157_2513"/>
<feature type="domain" description="Arc-like DNA binding" evidence="2">
    <location>
        <begin position="11"/>
        <end position="40"/>
    </location>
</feature>
<reference evidence="3 4" key="1">
    <citation type="submission" date="2016-11" db="EMBL/GenBank/DDBJ databases">
        <authorList>
            <person name="Jaros S."/>
            <person name="Januszkiewicz K."/>
            <person name="Wedrychowicz H."/>
        </authorList>
    </citation>
    <scope>NUCLEOTIDE SEQUENCE [LARGE SCALE GENOMIC DNA]</scope>
    <source>
        <strain evidence="3 4">DSM 19436</strain>
    </source>
</reference>
<dbReference type="Gene3D" id="1.10.1220.10">
    <property type="entry name" value="Met repressor-like"/>
    <property type="match status" value="1"/>
</dbReference>
<gene>
    <name evidence="3" type="ORF">SAMN02745157_2513</name>
</gene>
<organism evidence="3 4">
    <name type="scientific">Kaistia soli DSM 19436</name>
    <dbReference type="NCBI Taxonomy" id="1122133"/>
    <lineage>
        <taxon>Bacteria</taxon>
        <taxon>Pseudomonadati</taxon>
        <taxon>Pseudomonadota</taxon>
        <taxon>Alphaproteobacteria</taxon>
        <taxon>Hyphomicrobiales</taxon>
        <taxon>Kaistiaceae</taxon>
        <taxon>Kaistia</taxon>
    </lineage>
</organism>
<dbReference type="InterPro" id="IPR013321">
    <property type="entry name" value="Arc_rbn_hlx_hlx"/>
</dbReference>
<evidence type="ECO:0000313" key="3">
    <source>
        <dbReference type="EMBL" id="SHF60065.1"/>
    </source>
</evidence>
<dbReference type="RefSeq" id="WP_073053198.1">
    <property type="nucleotide sequence ID" value="NZ_FQUP01000002.1"/>
</dbReference>
<dbReference type="SUPFAM" id="SSF47598">
    <property type="entry name" value="Ribbon-helix-helix"/>
    <property type="match status" value="1"/>
</dbReference>
<dbReference type="GO" id="GO:0006355">
    <property type="term" value="P:regulation of DNA-templated transcription"/>
    <property type="evidence" value="ECO:0007669"/>
    <property type="project" value="InterPro"/>
</dbReference>